<reference evidence="8" key="1">
    <citation type="journal article" date="2020" name="Stud. Mycol.">
        <title>101 Dothideomycetes genomes: a test case for predicting lifestyles and emergence of pathogens.</title>
        <authorList>
            <person name="Haridas S."/>
            <person name="Albert R."/>
            <person name="Binder M."/>
            <person name="Bloem J."/>
            <person name="Labutti K."/>
            <person name="Salamov A."/>
            <person name="Andreopoulos B."/>
            <person name="Baker S."/>
            <person name="Barry K."/>
            <person name="Bills G."/>
            <person name="Bluhm B."/>
            <person name="Cannon C."/>
            <person name="Castanera R."/>
            <person name="Culley D."/>
            <person name="Daum C."/>
            <person name="Ezra D."/>
            <person name="Gonzalez J."/>
            <person name="Henrissat B."/>
            <person name="Kuo A."/>
            <person name="Liang C."/>
            <person name="Lipzen A."/>
            <person name="Lutzoni F."/>
            <person name="Magnuson J."/>
            <person name="Mondo S."/>
            <person name="Nolan M."/>
            <person name="Ohm R."/>
            <person name="Pangilinan J."/>
            <person name="Park H.-J."/>
            <person name="Ramirez L."/>
            <person name="Alfaro M."/>
            <person name="Sun H."/>
            <person name="Tritt A."/>
            <person name="Yoshinaga Y."/>
            <person name="Zwiers L.-H."/>
            <person name="Turgeon B."/>
            <person name="Goodwin S."/>
            <person name="Spatafora J."/>
            <person name="Crous P."/>
            <person name="Grigoriev I."/>
        </authorList>
    </citation>
    <scope>NUCLEOTIDE SEQUENCE</scope>
    <source>
        <strain evidence="8">CBS 123094</strain>
    </source>
</reference>
<dbReference type="AlphaFoldDB" id="A0A6A5WYH3"/>
<feature type="compositionally biased region" description="Polar residues" evidence="6">
    <location>
        <begin position="143"/>
        <end position="152"/>
    </location>
</feature>
<evidence type="ECO:0000256" key="1">
    <source>
        <dbReference type="ARBA" id="ARBA00004370"/>
    </source>
</evidence>
<keyword evidence="9" id="KW-1185">Reference proteome</keyword>
<keyword evidence="3 7" id="KW-0812">Transmembrane</keyword>
<evidence type="ECO:0000313" key="9">
    <source>
        <dbReference type="Proteomes" id="UP000799779"/>
    </source>
</evidence>
<evidence type="ECO:0000256" key="6">
    <source>
        <dbReference type="SAM" id="MobiDB-lite"/>
    </source>
</evidence>
<comment type="subcellular location">
    <subcellularLocation>
        <location evidence="1">Membrane</location>
    </subcellularLocation>
</comment>
<accession>A0A6A5WYH3</accession>
<dbReference type="GO" id="GO:0016020">
    <property type="term" value="C:membrane"/>
    <property type="evidence" value="ECO:0007669"/>
    <property type="project" value="UniProtKB-SubCell"/>
</dbReference>
<protein>
    <submittedName>
        <fullName evidence="8">Uncharacterized protein</fullName>
    </submittedName>
</protein>
<dbReference type="Pfam" id="PF01679">
    <property type="entry name" value="Pmp3"/>
    <property type="match status" value="1"/>
</dbReference>
<keyword evidence="4 7" id="KW-1133">Transmembrane helix</keyword>
<evidence type="ECO:0000256" key="2">
    <source>
        <dbReference type="ARBA" id="ARBA00009530"/>
    </source>
</evidence>
<comment type="similarity">
    <text evidence="2">Belongs to the UPF0057 (PMP3) family.</text>
</comment>
<evidence type="ECO:0000256" key="5">
    <source>
        <dbReference type="ARBA" id="ARBA00023136"/>
    </source>
</evidence>
<organism evidence="8 9">
    <name type="scientific">Amniculicola lignicola CBS 123094</name>
    <dbReference type="NCBI Taxonomy" id="1392246"/>
    <lineage>
        <taxon>Eukaryota</taxon>
        <taxon>Fungi</taxon>
        <taxon>Dikarya</taxon>
        <taxon>Ascomycota</taxon>
        <taxon>Pezizomycotina</taxon>
        <taxon>Dothideomycetes</taxon>
        <taxon>Pleosporomycetidae</taxon>
        <taxon>Pleosporales</taxon>
        <taxon>Amniculicolaceae</taxon>
        <taxon>Amniculicola</taxon>
    </lineage>
</organism>
<keyword evidence="5 7" id="KW-0472">Membrane</keyword>
<dbReference type="InterPro" id="IPR000612">
    <property type="entry name" value="PMP3"/>
</dbReference>
<evidence type="ECO:0000313" key="8">
    <source>
        <dbReference type="EMBL" id="KAF2006883.1"/>
    </source>
</evidence>
<evidence type="ECO:0000256" key="3">
    <source>
        <dbReference type="ARBA" id="ARBA00022692"/>
    </source>
</evidence>
<sequence>MAEEERVIKKKSVNLPRNNVGVTIGYVLLAILLPPLAVYLDGGSSFSVVANLLLWLFAPFLGVVQGIVYVLRTKAHRSVSQPARYRLWLKYGDGNDMAATVLTGQTTNVTDDGASTVSNHFSGKKRRIGKIHRESSKAAHPRNTITGVNTNPELGREESFSNAPTHL</sequence>
<feature type="transmembrane region" description="Helical" evidence="7">
    <location>
        <begin position="52"/>
        <end position="71"/>
    </location>
</feature>
<evidence type="ECO:0000256" key="7">
    <source>
        <dbReference type="SAM" id="Phobius"/>
    </source>
</evidence>
<feature type="transmembrane region" description="Helical" evidence="7">
    <location>
        <begin position="20"/>
        <end position="40"/>
    </location>
</feature>
<dbReference type="Proteomes" id="UP000799779">
    <property type="component" value="Unassembled WGS sequence"/>
</dbReference>
<name>A0A6A5WYH3_9PLEO</name>
<feature type="region of interest" description="Disordered" evidence="6">
    <location>
        <begin position="130"/>
        <end position="167"/>
    </location>
</feature>
<dbReference type="EMBL" id="ML977558">
    <property type="protein sequence ID" value="KAF2006883.1"/>
    <property type="molecule type" value="Genomic_DNA"/>
</dbReference>
<dbReference type="OrthoDB" id="3795589at2759"/>
<evidence type="ECO:0000256" key="4">
    <source>
        <dbReference type="ARBA" id="ARBA00022989"/>
    </source>
</evidence>
<gene>
    <name evidence="8" type="ORF">P154DRAFT_517348</name>
</gene>
<proteinExistence type="inferred from homology"/>
<dbReference type="PROSITE" id="PS01309">
    <property type="entry name" value="UPF0057"/>
    <property type="match status" value="1"/>
</dbReference>